<dbReference type="EMBL" id="CH476617">
    <property type="protein sequence ID" value="EEP80784.1"/>
    <property type="molecule type" value="Genomic_DNA"/>
</dbReference>
<dbReference type="PANTHER" id="PTHR34883:SF4">
    <property type="entry name" value="CUPREDOXIN"/>
    <property type="match status" value="1"/>
</dbReference>
<dbReference type="InterPro" id="IPR008972">
    <property type="entry name" value="Cupredoxin"/>
</dbReference>
<dbReference type="Gene3D" id="2.60.40.420">
    <property type="entry name" value="Cupredoxins - blue copper proteins"/>
    <property type="match status" value="1"/>
</dbReference>
<reference evidence="4" key="1">
    <citation type="journal article" date="2009" name="Genome Res.">
        <title>Comparative genomic analyses of the human fungal pathogens Coccidioides and their relatives.</title>
        <authorList>
            <person name="Sharpton T.J."/>
            <person name="Stajich J.E."/>
            <person name="Rounsley S.D."/>
            <person name="Gardner M.J."/>
            <person name="Wortman J.R."/>
            <person name="Jordar V.S."/>
            <person name="Maiti R."/>
            <person name="Kodira C.D."/>
            <person name="Neafsey D.E."/>
            <person name="Zeng Q."/>
            <person name="Hung C.-Y."/>
            <person name="McMahan C."/>
            <person name="Muszewska A."/>
            <person name="Grynberg M."/>
            <person name="Mandel M.A."/>
            <person name="Kellner E.M."/>
            <person name="Barker B.M."/>
            <person name="Galgiani J.N."/>
            <person name="Orbach M.J."/>
            <person name="Kirkland T.N."/>
            <person name="Cole G.T."/>
            <person name="Henn M.R."/>
            <person name="Birren B.W."/>
            <person name="Taylor J.W."/>
        </authorList>
    </citation>
    <scope>NUCLEOTIDE SEQUENCE [LARGE SCALE GENOMIC DNA]</scope>
    <source>
        <strain evidence="4">UAMH 1704</strain>
    </source>
</reference>
<evidence type="ECO:0000256" key="2">
    <source>
        <dbReference type="SAM" id="SignalP"/>
    </source>
</evidence>
<dbReference type="InParanoid" id="C4JT37"/>
<evidence type="ECO:0000313" key="3">
    <source>
        <dbReference type="EMBL" id="EEP80784.1"/>
    </source>
</evidence>
<feature type="compositionally biased region" description="Gly residues" evidence="1">
    <location>
        <begin position="50"/>
        <end position="65"/>
    </location>
</feature>
<name>C4JT37_UNCRE</name>
<dbReference type="GeneID" id="8441132"/>
<dbReference type="STRING" id="336963.C4JT37"/>
<evidence type="ECO:0008006" key="5">
    <source>
        <dbReference type="Google" id="ProtNLM"/>
    </source>
</evidence>
<feature type="region of interest" description="Disordered" evidence="1">
    <location>
        <begin position="232"/>
        <end position="308"/>
    </location>
</feature>
<protein>
    <recommendedName>
        <fullName evidence="5">Phytocyanin domain-containing protein</fullName>
    </recommendedName>
</protein>
<dbReference type="OMA" id="GVTWNMT"/>
<dbReference type="SUPFAM" id="SSF49503">
    <property type="entry name" value="Cupredoxins"/>
    <property type="match status" value="1"/>
</dbReference>
<dbReference type="KEGG" id="ure:UREG_05626"/>
<dbReference type="eggNOG" id="ENOG502S40X">
    <property type="taxonomic scope" value="Eukaryota"/>
</dbReference>
<feature type="signal peptide" evidence="2">
    <location>
        <begin position="1"/>
        <end position="16"/>
    </location>
</feature>
<dbReference type="HOGENOM" id="CLU_053381_0_1_1"/>
<proteinExistence type="predicted"/>
<accession>C4JT37</accession>
<dbReference type="CDD" id="cd00920">
    <property type="entry name" value="Cupredoxin"/>
    <property type="match status" value="1"/>
</dbReference>
<evidence type="ECO:0000313" key="4">
    <source>
        <dbReference type="Proteomes" id="UP000002058"/>
    </source>
</evidence>
<keyword evidence="4" id="KW-1185">Reference proteome</keyword>
<feature type="compositionally biased region" description="Pro residues" evidence="1">
    <location>
        <begin position="253"/>
        <end position="266"/>
    </location>
</feature>
<feature type="compositionally biased region" description="Basic and acidic residues" evidence="1">
    <location>
        <begin position="233"/>
        <end position="244"/>
    </location>
</feature>
<organism evidence="3 4">
    <name type="scientific">Uncinocarpus reesii (strain UAMH 1704)</name>
    <dbReference type="NCBI Taxonomy" id="336963"/>
    <lineage>
        <taxon>Eukaryota</taxon>
        <taxon>Fungi</taxon>
        <taxon>Dikarya</taxon>
        <taxon>Ascomycota</taxon>
        <taxon>Pezizomycotina</taxon>
        <taxon>Eurotiomycetes</taxon>
        <taxon>Eurotiomycetidae</taxon>
        <taxon>Onygenales</taxon>
        <taxon>Onygenaceae</taxon>
        <taxon>Uncinocarpus</taxon>
    </lineage>
</organism>
<evidence type="ECO:0000256" key="1">
    <source>
        <dbReference type="SAM" id="MobiDB-lite"/>
    </source>
</evidence>
<sequence>MTRLLPLLSLVAAAVASSHEGMGGEGMVGGGSSLPFNLPTGNESQLSAGGQVGGEVQLGGGGQQGQHGSEIQLGGGQHLQPGHSGNGGKGIVRGGGGSNVITVTIITTNNGGGANTEVWNKPPMQQGTIHQVTVGGDAGLVFTPETLNPAIGDMIHFNFQSQNHTVTQSTFDSPCALMPGGLDSGFMPNPNNTVNPPPTMMFQVTTTEPIWMYCKQGPHCVRGMVFSLNPTAEKSHEEFKRKAMESGGEGGAAPPPPPPEAPPVEPPVIGETPTSSVEIPIGTGVPGIGEIPIGGEGGQGNQGGQVVPGSGNMGDGACSCSCLCGASEFPPGAGLGSTGGFGGSIPMAPARKRAVLFWY</sequence>
<dbReference type="VEuPathDB" id="FungiDB:UREG_05626"/>
<dbReference type="OrthoDB" id="2331100at2759"/>
<keyword evidence="2" id="KW-0732">Signal</keyword>
<feature type="region of interest" description="Disordered" evidence="1">
    <location>
        <begin position="45"/>
        <end position="91"/>
    </location>
</feature>
<feature type="compositionally biased region" description="Gly residues" evidence="1">
    <location>
        <begin position="284"/>
        <end position="303"/>
    </location>
</feature>
<dbReference type="RefSeq" id="XP_002584937.1">
    <property type="nucleotide sequence ID" value="XM_002584891.1"/>
</dbReference>
<dbReference type="AlphaFoldDB" id="C4JT37"/>
<dbReference type="Proteomes" id="UP000002058">
    <property type="component" value="Unassembled WGS sequence"/>
</dbReference>
<dbReference type="InterPro" id="IPR052953">
    <property type="entry name" value="Ser-rich/MCO-related"/>
</dbReference>
<gene>
    <name evidence="3" type="ORF">UREG_05626</name>
</gene>
<feature type="chain" id="PRO_5002939456" description="Phytocyanin domain-containing protein" evidence="2">
    <location>
        <begin position="17"/>
        <end position="359"/>
    </location>
</feature>
<dbReference type="PANTHER" id="PTHR34883">
    <property type="entry name" value="SERINE-RICH PROTEIN, PUTATIVE-RELATED-RELATED"/>
    <property type="match status" value="1"/>
</dbReference>